<dbReference type="PANTHER" id="PTHR11559">
    <property type="entry name" value="CARBOXYLESTERASE"/>
    <property type="match status" value="1"/>
</dbReference>
<dbReference type="GO" id="GO:0052689">
    <property type="term" value="F:carboxylic ester hydrolase activity"/>
    <property type="evidence" value="ECO:0007669"/>
    <property type="project" value="UniProtKB-KW"/>
</dbReference>
<dbReference type="Pfam" id="PF00135">
    <property type="entry name" value="COesterase"/>
    <property type="match status" value="1"/>
</dbReference>
<keyword evidence="8" id="KW-1185">Reference proteome</keyword>
<reference evidence="7 8" key="2">
    <citation type="submission" date="2018-11" db="EMBL/GenBank/DDBJ databases">
        <authorList>
            <consortium name="Pathogen Informatics"/>
        </authorList>
    </citation>
    <scope>NUCLEOTIDE SEQUENCE [LARGE SCALE GENOMIC DNA]</scope>
</reference>
<keyword evidence="3 4" id="KW-0378">Hydrolase</keyword>
<feature type="compositionally biased region" description="Low complexity" evidence="5">
    <location>
        <begin position="222"/>
        <end position="242"/>
    </location>
</feature>
<evidence type="ECO:0000256" key="5">
    <source>
        <dbReference type="SAM" id="MobiDB-lite"/>
    </source>
</evidence>
<name>A0A0M3JSA5_ANISI</name>
<evidence type="ECO:0000256" key="2">
    <source>
        <dbReference type="ARBA" id="ARBA00022487"/>
    </source>
</evidence>
<evidence type="ECO:0000313" key="7">
    <source>
        <dbReference type="EMBL" id="VDK42908.1"/>
    </source>
</evidence>
<gene>
    <name evidence="7" type="ORF">ASIM_LOCUS10398</name>
</gene>
<sequence length="242" mass="26420">MKFIVTVLFFLPICMHYCAEGHKFTRIVETKLGNVNGFRMNIGSDQKPLHHGQADVFLDIPYAKLSPAVAEMGPKKSVSVTSEGSANHREPIRAQLNHTDNQQNGNCLAMNIFSPNVQSDEKYPVLLWVHDGNSNGGSTNEWHDLVKDIVSNGVVVVLMQYRLGTLRLSQELPQNLGLPDQAEAIRFIAEHIDKFGGDRKRLMLFGESAGKFGESAGKFGESAGTASVSTNANSSSSQSITS</sequence>
<feature type="signal peptide" evidence="4">
    <location>
        <begin position="1"/>
        <end position="21"/>
    </location>
</feature>
<reference evidence="9" key="1">
    <citation type="submission" date="2017-02" db="UniProtKB">
        <authorList>
            <consortium name="WormBaseParasite"/>
        </authorList>
    </citation>
    <scope>IDENTIFICATION</scope>
</reference>
<dbReference type="EC" id="3.1.1.-" evidence="4"/>
<dbReference type="AlphaFoldDB" id="A0A0M3JSA5"/>
<keyword evidence="2" id="KW-0719">Serine esterase</keyword>
<evidence type="ECO:0000259" key="6">
    <source>
        <dbReference type="Pfam" id="PF00135"/>
    </source>
</evidence>
<feature type="domain" description="Carboxylesterase type B" evidence="6">
    <location>
        <begin position="26"/>
        <end position="210"/>
    </location>
</feature>
<feature type="chain" id="PRO_5043073115" description="Carboxylic ester hydrolase" evidence="4">
    <location>
        <begin position="22"/>
        <end position="242"/>
    </location>
</feature>
<evidence type="ECO:0000256" key="4">
    <source>
        <dbReference type="RuleBase" id="RU361235"/>
    </source>
</evidence>
<dbReference type="SUPFAM" id="SSF53474">
    <property type="entry name" value="alpha/beta-Hydrolases"/>
    <property type="match status" value="1"/>
</dbReference>
<feature type="region of interest" description="Disordered" evidence="5">
    <location>
        <begin position="214"/>
        <end position="242"/>
    </location>
</feature>
<dbReference type="WBParaSite" id="ASIM_0001084001-mRNA-1">
    <property type="protein sequence ID" value="ASIM_0001084001-mRNA-1"/>
    <property type="gene ID" value="ASIM_0001084001"/>
</dbReference>
<organism evidence="9">
    <name type="scientific">Anisakis simplex</name>
    <name type="common">Herring worm</name>
    <dbReference type="NCBI Taxonomy" id="6269"/>
    <lineage>
        <taxon>Eukaryota</taxon>
        <taxon>Metazoa</taxon>
        <taxon>Ecdysozoa</taxon>
        <taxon>Nematoda</taxon>
        <taxon>Chromadorea</taxon>
        <taxon>Rhabditida</taxon>
        <taxon>Spirurina</taxon>
        <taxon>Ascaridomorpha</taxon>
        <taxon>Ascaridoidea</taxon>
        <taxon>Anisakidae</taxon>
        <taxon>Anisakis</taxon>
        <taxon>Anisakis simplex complex</taxon>
    </lineage>
</organism>
<dbReference type="Gene3D" id="3.40.50.1820">
    <property type="entry name" value="alpha/beta hydrolase"/>
    <property type="match status" value="1"/>
</dbReference>
<keyword evidence="4" id="KW-0732">Signal</keyword>
<dbReference type="OrthoDB" id="5842897at2759"/>
<evidence type="ECO:0000256" key="3">
    <source>
        <dbReference type="ARBA" id="ARBA00022801"/>
    </source>
</evidence>
<dbReference type="PROSITE" id="PS00122">
    <property type="entry name" value="CARBOXYLESTERASE_B_1"/>
    <property type="match status" value="1"/>
</dbReference>
<dbReference type="InterPro" id="IPR029058">
    <property type="entry name" value="AB_hydrolase_fold"/>
</dbReference>
<proteinExistence type="inferred from homology"/>
<evidence type="ECO:0000256" key="1">
    <source>
        <dbReference type="ARBA" id="ARBA00005964"/>
    </source>
</evidence>
<dbReference type="InterPro" id="IPR019826">
    <property type="entry name" value="Carboxylesterase_B_AS"/>
</dbReference>
<comment type="similarity">
    <text evidence="1 4">Belongs to the type-B carboxylesterase/lipase family.</text>
</comment>
<accession>A0A0M3JSA5</accession>
<evidence type="ECO:0000313" key="9">
    <source>
        <dbReference type="WBParaSite" id="ASIM_0001084001-mRNA-1"/>
    </source>
</evidence>
<evidence type="ECO:0000313" key="8">
    <source>
        <dbReference type="Proteomes" id="UP000267096"/>
    </source>
</evidence>
<protein>
    <recommendedName>
        <fullName evidence="4">Carboxylic ester hydrolase</fullName>
        <ecNumber evidence="4">3.1.1.-</ecNumber>
    </recommendedName>
</protein>
<dbReference type="InterPro" id="IPR002018">
    <property type="entry name" value="CarbesteraseB"/>
</dbReference>
<dbReference type="EMBL" id="UYRR01030997">
    <property type="protein sequence ID" value="VDK42908.1"/>
    <property type="molecule type" value="Genomic_DNA"/>
</dbReference>
<dbReference type="InterPro" id="IPR050309">
    <property type="entry name" value="Type-B_Carboxylest/Lipase"/>
</dbReference>
<dbReference type="Proteomes" id="UP000267096">
    <property type="component" value="Unassembled WGS sequence"/>
</dbReference>